<dbReference type="EMBL" id="JAHKNI010000003">
    <property type="protein sequence ID" value="MBU3062371.1"/>
    <property type="molecule type" value="Genomic_DNA"/>
</dbReference>
<evidence type="ECO:0000256" key="1">
    <source>
        <dbReference type="SAM" id="SignalP"/>
    </source>
</evidence>
<keyword evidence="3" id="KW-1185">Reference proteome</keyword>
<feature type="signal peptide" evidence="1">
    <location>
        <begin position="1"/>
        <end position="27"/>
    </location>
</feature>
<evidence type="ECO:0000313" key="2">
    <source>
        <dbReference type="EMBL" id="MBU3062371.1"/>
    </source>
</evidence>
<keyword evidence="1" id="KW-0732">Signal</keyword>
<gene>
    <name evidence="2" type="ORF">KO481_12655</name>
</gene>
<dbReference type="Proteomes" id="UP000733379">
    <property type="component" value="Unassembled WGS sequence"/>
</dbReference>
<name>A0ABS6AXY1_9NOCA</name>
<organism evidence="2 3">
    <name type="scientific">Nocardia albiluteola</name>
    <dbReference type="NCBI Taxonomy" id="2842303"/>
    <lineage>
        <taxon>Bacteria</taxon>
        <taxon>Bacillati</taxon>
        <taxon>Actinomycetota</taxon>
        <taxon>Actinomycetes</taxon>
        <taxon>Mycobacteriales</taxon>
        <taxon>Nocardiaceae</taxon>
        <taxon>Nocardia</taxon>
    </lineage>
</organism>
<reference evidence="2 3" key="1">
    <citation type="submission" date="2021-06" db="EMBL/GenBank/DDBJ databases">
        <title>Actinomycetes sequencing.</title>
        <authorList>
            <person name="Shan Q."/>
        </authorList>
    </citation>
    <scope>NUCLEOTIDE SEQUENCE [LARGE SCALE GENOMIC DNA]</scope>
    <source>
        <strain evidence="2 3">NEAU-G5</strain>
    </source>
</reference>
<comment type="caution">
    <text evidence="2">The sequence shown here is derived from an EMBL/GenBank/DDBJ whole genome shotgun (WGS) entry which is preliminary data.</text>
</comment>
<protein>
    <submittedName>
        <fullName evidence="2">Uncharacterized protein</fullName>
    </submittedName>
</protein>
<dbReference type="RefSeq" id="WP_215917225.1">
    <property type="nucleotide sequence ID" value="NZ_JAHKNI010000003.1"/>
</dbReference>
<sequence length="161" mass="16477">MKHQRLTRLGSYAAGFAVLAATTVSMAATAAADDWIQVSGTVQCVNQTYTLTVSASKIQTGISSYYFLDGPNLNSATMIGSQQPIQHGQDATASWTPTTSGTHTLWWRGIQPGGGGVIGPQKVNVVDQAPAGQSCTPSTGGGTGSADSLPIIGPLLSQLGL</sequence>
<evidence type="ECO:0000313" key="3">
    <source>
        <dbReference type="Proteomes" id="UP000733379"/>
    </source>
</evidence>
<accession>A0ABS6AXY1</accession>
<proteinExistence type="predicted"/>
<feature type="chain" id="PRO_5045718175" evidence="1">
    <location>
        <begin position="28"/>
        <end position="161"/>
    </location>
</feature>